<reference evidence="1" key="1">
    <citation type="journal article" date="2021" name="New Phytol.">
        <title>Evolutionary innovations through gain and loss of genes in the ectomycorrhizal Boletales.</title>
        <authorList>
            <person name="Wu G."/>
            <person name="Miyauchi S."/>
            <person name="Morin E."/>
            <person name="Kuo A."/>
            <person name="Drula E."/>
            <person name="Varga T."/>
            <person name="Kohler A."/>
            <person name="Feng B."/>
            <person name="Cao Y."/>
            <person name="Lipzen A."/>
            <person name="Daum C."/>
            <person name="Hundley H."/>
            <person name="Pangilinan J."/>
            <person name="Johnson J."/>
            <person name="Barry K."/>
            <person name="LaButti K."/>
            <person name="Ng V."/>
            <person name="Ahrendt S."/>
            <person name="Min B."/>
            <person name="Choi I.G."/>
            <person name="Park H."/>
            <person name="Plett J.M."/>
            <person name="Magnuson J."/>
            <person name="Spatafora J.W."/>
            <person name="Nagy L.G."/>
            <person name="Henrissat B."/>
            <person name="Grigoriev I.V."/>
            <person name="Yang Z.L."/>
            <person name="Xu J."/>
            <person name="Martin F.M."/>
        </authorList>
    </citation>
    <scope>NUCLEOTIDE SEQUENCE</scope>
    <source>
        <strain evidence="1">ATCC 28755</strain>
    </source>
</reference>
<name>A0ACB7ZV88_9AGAM</name>
<feature type="non-terminal residue" evidence="1">
    <location>
        <position position="1"/>
    </location>
</feature>
<comment type="caution">
    <text evidence="1">The sequence shown here is derived from an EMBL/GenBank/DDBJ whole genome shotgun (WGS) entry which is preliminary data.</text>
</comment>
<protein>
    <submittedName>
        <fullName evidence="1">P-loop containing nucleoside triphosphate hydrolase protein</fullName>
    </submittedName>
</protein>
<gene>
    <name evidence="1" type="ORF">BJ138DRAFT_1165417</name>
</gene>
<keyword evidence="1" id="KW-0378">Hydrolase</keyword>
<keyword evidence="2" id="KW-1185">Reference proteome</keyword>
<accession>A0ACB7ZV88</accession>
<dbReference type="Proteomes" id="UP000790377">
    <property type="component" value="Unassembled WGS sequence"/>
</dbReference>
<evidence type="ECO:0000313" key="2">
    <source>
        <dbReference type="Proteomes" id="UP000790377"/>
    </source>
</evidence>
<organism evidence="1 2">
    <name type="scientific">Hygrophoropsis aurantiaca</name>
    <dbReference type="NCBI Taxonomy" id="72124"/>
    <lineage>
        <taxon>Eukaryota</taxon>
        <taxon>Fungi</taxon>
        <taxon>Dikarya</taxon>
        <taxon>Basidiomycota</taxon>
        <taxon>Agaricomycotina</taxon>
        <taxon>Agaricomycetes</taxon>
        <taxon>Agaricomycetidae</taxon>
        <taxon>Boletales</taxon>
        <taxon>Coniophorineae</taxon>
        <taxon>Hygrophoropsidaceae</taxon>
        <taxon>Hygrophoropsis</taxon>
    </lineage>
</organism>
<proteinExistence type="predicted"/>
<dbReference type="EMBL" id="MU268279">
    <property type="protein sequence ID" value="KAH7905079.1"/>
    <property type="molecule type" value="Genomic_DNA"/>
</dbReference>
<sequence>VADFGLCTLLQDPGVAFTPTISMGTAGSKWYMAPELLVGNEDPEDAPATRSLASDIYSLGCVLHEIFTGNPQFVGFSFPQLVLAHLQNHIPARPPVLEMDDFMWELIGQCCNKDPAHRPQASDVIHSLRTRIVLPELDVPLCTWDAEIMDRLRAQNVSSPLKDLPFSGDLDEDLNESEVSESSSCIYSMASTVSSSGTDISSVISTHDNQRRPLTEDDIIIAIMGPTGTGKSTFINIATESKCATVGHDLDSCTQDIVAFTFPHPNDSNRNIVFVDTPGFDDSNRSDYDILREISRWLETTYRRGITLTGILFFHRISESRMRGTPLKNLKVFEELCGNNALRNVILTTTMWNEIDNETGIRHEEQLKTLFWEPMMKYGCRTTRFSSTYDSAWEIVNQFDINNRRPVLIQEEMVEQGKNLSETSAFHVMAQWWKQLVDRLRETLNRSRWSSRERSILRQELNAASRQQQAFDVKRRSRNEKPLGMRYRAGLQKVTGRRFNRDATKSTNDQQTTPTT</sequence>
<evidence type="ECO:0000313" key="1">
    <source>
        <dbReference type="EMBL" id="KAH7905079.1"/>
    </source>
</evidence>